<dbReference type="Gene3D" id="3.90.76.10">
    <property type="entry name" value="Dipeptide-binding Protein, Domain 1"/>
    <property type="match status" value="1"/>
</dbReference>
<evidence type="ECO:0000256" key="1">
    <source>
        <dbReference type="ARBA" id="ARBA00004418"/>
    </source>
</evidence>
<dbReference type="InterPro" id="IPR006311">
    <property type="entry name" value="TAT_signal"/>
</dbReference>
<protein>
    <submittedName>
        <fullName evidence="5">HTH-type transcriptional regulator SgrR</fullName>
    </submittedName>
</protein>
<dbReference type="PANTHER" id="PTHR30290:SF38">
    <property type="entry name" value="D,D-DIPEPTIDE-BINDING PERIPLASMIC PROTEIN DDPA-RELATED"/>
    <property type="match status" value="1"/>
</dbReference>
<proteinExistence type="inferred from homology"/>
<dbReference type="CDD" id="cd08503">
    <property type="entry name" value="PBP2_NikA_DppA_OppA_like_17"/>
    <property type="match status" value="1"/>
</dbReference>
<dbReference type="SUPFAM" id="SSF53850">
    <property type="entry name" value="Periplasmic binding protein-like II"/>
    <property type="match status" value="1"/>
</dbReference>
<evidence type="ECO:0000259" key="4">
    <source>
        <dbReference type="Pfam" id="PF00496"/>
    </source>
</evidence>
<sequence length="539" mass="59704">MFRLKTLSGRPQHPAIEDLCHSLDRGLIGRRDFLRTAAWLGVSAASAAAFAGRTTVAAAAEAPKRGGSVRFACQIQEMQDPAASTYFEAANVFRNVIEYLTKVDADNVVHPYLAASWDPSADLKTWTFRLQPNVKWSNGDAFTSADVAANFRRWIGPASKSSNKTTFAALRDIEILGPLELRLHLDRPLLALPEMLYAPNTPIMHRDFEKMGGDWSKNPIGTGPYRLAEFQVGQKATLVRRTEYWGEMPYLDEIRFIDLGTDISTHLAALAAQQVDMLYRINVSDLDLAKRLSDVQILTGRAAQTPVMRMQVDQKPFDDIRVRQAVVLACDNSRILDVAIRGAGVIGDNCHVAPFQPEYAPVAAPKRDVEKAKHLLREAGHANGLDLAIAVGNTQGVWEQNTAQVLQQQCAEAGIRVKLDVMPAAQYWPIWNKVPFGLTYWAHRPLAVQTLDLAYRGGAAWNETHFADPAFDAALDNAMGIVDPQARKAAMVSVETILRDAALMVQPFWMNKYTAVASRVRGYALNPSDCFDLHKVWLA</sequence>
<feature type="domain" description="Solute-binding protein family 5" evidence="4">
    <location>
        <begin position="109"/>
        <end position="439"/>
    </location>
</feature>
<keyword evidence="3" id="KW-0732">Signal</keyword>
<evidence type="ECO:0000313" key="6">
    <source>
        <dbReference type="Proteomes" id="UP001055156"/>
    </source>
</evidence>
<accession>A0ABQ4TBU8</accession>
<dbReference type="InterPro" id="IPR030678">
    <property type="entry name" value="Peptide/Ni-bd"/>
</dbReference>
<name>A0ABQ4TBU8_METOR</name>
<reference evidence="5" key="2">
    <citation type="submission" date="2021-08" db="EMBL/GenBank/DDBJ databases">
        <authorList>
            <person name="Tani A."/>
            <person name="Ola A."/>
            <person name="Ogura Y."/>
            <person name="Katsura K."/>
            <person name="Hayashi T."/>
        </authorList>
    </citation>
    <scope>NUCLEOTIDE SEQUENCE</scope>
    <source>
        <strain evidence="5">NBRC 15689</strain>
    </source>
</reference>
<keyword evidence="6" id="KW-1185">Reference proteome</keyword>
<dbReference type="Gene3D" id="3.10.105.10">
    <property type="entry name" value="Dipeptide-binding Protein, Domain 3"/>
    <property type="match status" value="1"/>
</dbReference>
<comment type="caution">
    <text evidence="5">The sequence shown here is derived from an EMBL/GenBank/DDBJ whole genome shotgun (WGS) entry which is preliminary data.</text>
</comment>
<organism evidence="5 6">
    <name type="scientific">Methylobacterium organophilum</name>
    <dbReference type="NCBI Taxonomy" id="410"/>
    <lineage>
        <taxon>Bacteria</taxon>
        <taxon>Pseudomonadati</taxon>
        <taxon>Pseudomonadota</taxon>
        <taxon>Alphaproteobacteria</taxon>
        <taxon>Hyphomicrobiales</taxon>
        <taxon>Methylobacteriaceae</taxon>
        <taxon>Methylobacterium</taxon>
    </lineage>
</organism>
<evidence type="ECO:0000256" key="3">
    <source>
        <dbReference type="ARBA" id="ARBA00022729"/>
    </source>
</evidence>
<dbReference type="PIRSF" id="PIRSF002741">
    <property type="entry name" value="MppA"/>
    <property type="match status" value="1"/>
</dbReference>
<dbReference type="EMBL" id="BPQV01000006">
    <property type="protein sequence ID" value="GJE27610.1"/>
    <property type="molecule type" value="Genomic_DNA"/>
</dbReference>
<gene>
    <name evidence="5" type="primary">sgrR_2</name>
    <name evidence="5" type="ORF">LKMONMHP_2470</name>
</gene>
<dbReference type="RefSeq" id="WP_238311408.1">
    <property type="nucleotide sequence ID" value="NZ_BPQV01000006.1"/>
</dbReference>
<dbReference type="InterPro" id="IPR000914">
    <property type="entry name" value="SBP_5_dom"/>
</dbReference>
<dbReference type="PROSITE" id="PS51318">
    <property type="entry name" value="TAT"/>
    <property type="match status" value="1"/>
</dbReference>
<dbReference type="InterPro" id="IPR039424">
    <property type="entry name" value="SBP_5"/>
</dbReference>
<comment type="similarity">
    <text evidence="2">Belongs to the bacterial solute-binding protein 5 family.</text>
</comment>
<evidence type="ECO:0000256" key="2">
    <source>
        <dbReference type="ARBA" id="ARBA00005695"/>
    </source>
</evidence>
<comment type="subcellular location">
    <subcellularLocation>
        <location evidence="1">Periplasm</location>
    </subcellularLocation>
</comment>
<dbReference type="Pfam" id="PF00496">
    <property type="entry name" value="SBP_bac_5"/>
    <property type="match status" value="1"/>
</dbReference>
<evidence type="ECO:0000313" key="5">
    <source>
        <dbReference type="EMBL" id="GJE27610.1"/>
    </source>
</evidence>
<dbReference type="Gene3D" id="3.40.190.10">
    <property type="entry name" value="Periplasmic binding protein-like II"/>
    <property type="match status" value="1"/>
</dbReference>
<reference evidence="5" key="1">
    <citation type="journal article" date="2021" name="Front. Microbiol.">
        <title>Comprehensive Comparative Genomics and Phenotyping of Methylobacterium Species.</title>
        <authorList>
            <person name="Alessa O."/>
            <person name="Ogura Y."/>
            <person name="Fujitani Y."/>
            <person name="Takami H."/>
            <person name="Hayashi T."/>
            <person name="Sahin N."/>
            <person name="Tani A."/>
        </authorList>
    </citation>
    <scope>NUCLEOTIDE SEQUENCE</scope>
    <source>
        <strain evidence="5">NBRC 15689</strain>
    </source>
</reference>
<dbReference type="Proteomes" id="UP001055156">
    <property type="component" value="Unassembled WGS sequence"/>
</dbReference>
<dbReference type="PANTHER" id="PTHR30290">
    <property type="entry name" value="PERIPLASMIC BINDING COMPONENT OF ABC TRANSPORTER"/>
    <property type="match status" value="1"/>
</dbReference>